<gene>
    <name evidence="2" type="ORF">DFR70_11581</name>
</gene>
<dbReference type="EMBL" id="QJKF01000015">
    <property type="protein sequence ID" value="PXX58108.1"/>
    <property type="molecule type" value="Genomic_DNA"/>
</dbReference>
<dbReference type="Pfam" id="PF19609">
    <property type="entry name" value="DUF6114"/>
    <property type="match status" value="1"/>
</dbReference>
<keyword evidence="3" id="KW-1185">Reference proteome</keyword>
<organism evidence="2 3">
    <name type="scientific">Nocardia tenerifensis</name>
    <dbReference type="NCBI Taxonomy" id="228006"/>
    <lineage>
        <taxon>Bacteria</taxon>
        <taxon>Bacillati</taxon>
        <taxon>Actinomycetota</taxon>
        <taxon>Actinomycetes</taxon>
        <taxon>Mycobacteriales</taxon>
        <taxon>Nocardiaceae</taxon>
        <taxon>Nocardia</taxon>
    </lineage>
</organism>
<feature type="transmembrane region" description="Helical" evidence="1">
    <location>
        <begin position="30"/>
        <end position="51"/>
    </location>
</feature>
<dbReference type="AlphaFoldDB" id="A0A318JV32"/>
<accession>A0A318JV32</accession>
<dbReference type="InterPro" id="IPR046096">
    <property type="entry name" value="DUF6114"/>
</dbReference>
<proteinExistence type="predicted"/>
<evidence type="ECO:0000256" key="1">
    <source>
        <dbReference type="SAM" id="Phobius"/>
    </source>
</evidence>
<dbReference type="Proteomes" id="UP000247569">
    <property type="component" value="Unassembled WGS sequence"/>
</dbReference>
<dbReference type="RefSeq" id="WP_051187619.1">
    <property type="nucleotide sequence ID" value="NZ_QJKF01000015.1"/>
</dbReference>
<protein>
    <submittedName>
        <fullName evidence="2">Uncharacterized protein</fullName>
    </submittedName>
</protein>
<reference evidence="2 3" key="1">
    <citation type="submission" date="2018-05" db="EMBL/GenBank/DDBJ databases">
        <title>Genomic Encyclopedia of Type Strains, Phase IV (KMG-IV): sequencing the most valuable type-strain genomes for metagenomic binning, comparative biology and taxonomic classification.</title>
        <authorList>
            <person name="Goeker M."/>
        </authorList>
    </citation>
    <scope>NUCLEOTIDE SEQUENCE [LARGE SCALE GENOMIC DNA]</scope>
    <source>
        <strain evidence="2 3">DSM 44704</strain>
    </source>
</reference>
<comment type="caution">
    <text evidence="2">The sequence shown here is derived from an EMBL/GenBank/DDBJ whole genome shotgun (WGS) entry which is preliminary data.</text>
</comment>
<keyword evidence="1" id="KW-0812">Transmembrane</keyword>
<feature type="transmembrane region" description="Helical" evidence="1">
    <location>
        <begin position="89"/>
        <end position="118"/>
    </location>
</feature>
<evidence type="ECO:0000313" key="3">
    <source>
        <dbReference type="Proteomes" id="UP000247569"/>
    </source>
</evidence>
<dbReference type="OrthoDB" id="2374834at2"/>
<keyword evidence="1" id="KW-0472">Membrane</keyword>
<keyword evidence="1" id="KW-1133">Transmembrane helix</keyword>
<feature type="transmembrane region" description="Helical" evidence="1">
    <location>
        <begin position="63"/>
        <end position="82"/>
    </location>
</feature>
<name>A0A318JV32_9NOCA</name>
<evidence type="ECO:0000313" key="2">
    <source>
        <dbReference type="EMBL" id="PXX58108.1"/>
    </source>
</evidence>
<sequence length="141" mass="14599">MSGRFFDRANLRRRWCEGARAFNAWRRGRPFGGGLLTMCGGLVIALVPTTVVTAEPMLPGAGGWANLVLGVALLALGASMWIRPQRHSALGIAAAVIAVASFAYSNLGGLVIGMLAALTGGSLAFAWTPAATEDEAARGQS</sequence>